<dbReference type="RefSeq" id="WP_350400825.1">
    <property type="nucleotide sequence ID" value="NZ_JBELOE010000083.1"/>
</dbReference>
<dbReference type="EMBL" id="JBELOE010000083">
    <property type="protein sequence ID" value="MER2491111.1"/>
    <property type="molecule type" value="Genomic_DNA"/>
</dbReference>
<dbReference type="Proteomes" id="UP001467690">
    <property type="component" value="Unassembled WGS sequence"/>
</dbReference>
<keyword evidence="3" id="KW-0328">Glycosyltransferase</keyword>
<dbReference type="SUPFAM" id="SSF53448">
    <property type="entry name" value="Nucleotide-diphospho-sugar transferases"/>
    <property type="match status" value="1"/>
</dbReference>
<evidence type="ECO:0000256" key="1">
    <source>
        <dbReference type="SAM" id="MobiDB-lite"/>
    </source>
</evidence>
<name>A0ABV1REA8_9ALTE</name>
<gene>
    <name evidence="3" type="ORF">ABS311_04370</name>
</gene>
<protein>
    <submittedName>
        <fullName evidence="3">Glycosyltransferase family 2 protein</fullName>
        <ecNumber evidence="3">2.4.-.-</ecNumber>
    </submittedName>
</protein>
<feature type="domain" description="Glycosyltransferase 2-like" evidence="2">
    <location>
        <begin position="26"/>
        <end position="142"/>
    </location>
</feature>
<dbReference type="InterPro" id="IPR029044">
    <property type="entry name" value="Nucleotide-diphossugar_trans"/>
</dbReference>
<feature type="region of interest" description="Disordered" evidence="1">
    <location>
        <begin position="276"/>
        <end position="295"/>
    </location>
</feature>
<proteinExistence type="predicted"/>
<evidence type="ECO:0000313" key="3">
    <source>
        <dbReference type="EMBL" id="MER2491111.1"/>
    </source>
</evidence>
<dbReference type="EC" id="2.4.-.-" evidence="3"/>
<evidence type="ECO:0000259" key="2">
    <source>
        <dbReference type="Pfam" id="PF00535"/>
    </source>
</evidence>
<organism evidence="3 4">
    <name type="scientific">Catenovulum sediminis</name>
    <dbReference type="NCBI Taxonomy" id="1740262"/>
    <lineage>
        <taxon>Bacteria</taxon>
        <taxon>Pseudomonadati</taxon>
        <taxon>Pseudomonadota</taxon>
        <taxon>Gammaproteobacteria</taxon>
        <taxon>Alteromonadales</taxon>
        <taxon>Alteromonadaceae</taxon>
        <taxon>Catenovulum</taxon>
    </lineage>
</organism>
<dbReference type="CDD" id="cd00761">
    <property type="entry name" value="Glyco_tranf_GTA_type"/>
    <property type="match status" value="1"/>
</dbReference>
<dbReference type="Gene3D" id="3.90.550.10">
    <property type="entry name" value="Spore Coat Polysaccharide Biosynthesis Protein SpsA, Chain A"/>
    <property type="match status" value="1"/>
</dbReference>
<dbReference type="Pfam" id="PF00535">
    <property type="entry name" value="Glycos_transf_2"/>
    <property type="match status" value="1"/>
</dbReference>
<dbReference type="GO" id="GO:0016757">
    <property type="term" value="F:glycosyltransferase activity"/>
    <property type="evidence" value="ECO:0007669"/>
    <property type="project" value="UniProtKB-KW"/>
</dbReference>
<sequence length="295" mass="33405">MDGHRIKQTPILVLIATQPRLDCLLTVSLPSIAAQTRPADRVVIVSDKQALSVSDVKRIKSIVTTVEVIVLHNKQLAGAAGSWNTGIDYINEHYDSGFVAVLDDDDYWDNHHLALCEQEAHNAQLVISGIKMINNGQVITPKMPTQLTSEDFLIGNPGWQGSNTFIDLKLLNHAGKYSNGLVSCNDRDLAIRVLDLFPLIAFTGQATVNWNINHRDDALSAVRSSQKLKGVCQFYQRYQQRMNLKQKEQFFNRIEKLFKWTRDEIEKELRTITSEQSTKPFYNKKNSHNPKYPSA</sequence>
<comment type="caution">
    <text evidence="3">The sequence shown here is derived from an EMBL/GenBank/DDBJ whole genome shotgun (WGS) entry which is preliminary data.</text>
</comment>
<reference evidence="3 4" key="1">
    <citation type="submission" date="2024-06" db="EMBL/GenBank/DDBJ databases">
        <authorList>
            <person name="Chen R.Y."/>
        </authorList>
    </citation>
    <scope>NUCLEOTIDE SEQUENCE [LARGE SCALE GENOMIC DNA]</scope>
    <source>
        <strain evidence="3 4">D2</strain>
    </source>
</reference>
<keyword evidence="3" id="KW-0808">Transferase</keyword>
<evidence type="ECO:0000313" key="4">
    <source>
        <dbReference type="Proteomes" id="UP001467690"/>
    </source>
</evidence>
<accession>A0ABV1REA8</accession>
<keyword evidence="4" id="KW-1185">Reference proteome</keyword>
<dbReference type="InterPro" id="IPR001173">
    <property type="entry name" value="Glyco_trans_2-like"/>
</dbReference>